<dbReference type="AlphaFoldDB" id="A0A6F9E5D4"/>
<name>A0A6F9E5D4_9BACL</name>
<sequence length="31" mass="3511">MNMGYIWVDHAIAVEEHSGSHSLNPFIEVRA</sequence>
<dbReference type="Proteomes" id="UP000502196">
    <property type="component" value="Chromosome"/>
</dbReference>
<reference evidence="1 2" key="1">
    <citation type="submission" date="2020-04" db="EMBL/GenBank/DDBJ databases">
        <authorList>
            <person name="Hogendoorn C."/>
        </authorList>
    </citation>
    <scope>NUCLEOTIDE SEQUENCE [LARGE SCALE GENOMIC DNA]</scope>
    <source>
        <strain evidence="1">COOX1</strain>
    </source>
</reference>
<gene>
    <name evidence="1" type="ORF">COOX1_0935</name>
</gene>
<evidence type="ECO:0000313" key="1">
    <source>
        <dbReference type="EMBL" id="CAB3391485.1"/>
    </source>
</evidence>
<protein>
    <submittedName>
        <fullName evidence="1">Uncharacterized protein</fullName>
    </submittedName>
</protein>
<organism evidence="1 2">
    <name type="scientific">Kyrpidia spormannii</name>
    <dbReference type="NCBI Taxonomy" id="2055160"/>
    <lineage>
        <taxon>Bacteria</taxon>
        <taxon>Bacillati</taxon>
        <taxon>Bacillota</taxon>
        <taxon>Bacilli</taxon>
        <taxon>Bacillales</taxon>
        <taxon>Alicyclobacillaceae</taxon>
        <taxon>Kyrpidia</taxon>
    </lineage>
</organism>
<dbReference type="EMBL" id="LR792683">
    <property type="protein sequence ID" value="CAB3391485.1"/>
    <property type="molecule type" value="Genomic_DNA"/>
</dbReference>
<accession>A0A6F9E5D4</accession>
<evidence type="ECO:0000313" key="2">
    <source>
        <dbReference type="Proteomes" id="UP000502196"/>
    </source>
</evidence>
<proteinExistence type="predicted"/>